<sequence>MNFRLLPRGLRAASGALALLFVASASAQTVDNKPEVKAQVIEKITGIIEKYAYVPGVDFAKWPQLLAEAKPKIDAAKDDTEFQRAVNEALAKFGTSHIVLATPKQSEVRRTGSTVGVGISTQLTDNGELLIVRTVPDAPAERAGLVPGDTITEADGKKVEGSIAGIIGKEGTDVVLTVRHADDKVEKYVLTRRPFSTVRPEELTWIDKDTAKISIYTFDFSYDRENVEDLMNKAHKAKNLILDLRDNGGGAVINLQHMLGMLIPDAKPFGTFVGRSLVDRYVKEAKGKPDDLAGMAKWSDRKVKPFPNANVPVYKGNLAVLVNGFSGSAAEIAAAALRDEANATIVGTKSAGAVLVSMIVNASNGFMIQYPLSDYITAKGLRLEGTGVVPDVEAKDPRFHLPNAKDEVVDKAVALFAQSGKGAKSSGH</sequence>
<dbReference type="PROSITE" id="PS50106">
    <property type="entry name" value="PDZ"/>
    <property type="match status" value="1"/>
</dbReference>
<dbReference type="InterPro" id="IPR036034">
    <property type="entry name" value="PDZ_sf"/>
</dbReference>
<dbReference type="AlphaFoldDB" id="A0A068NPV1"/>
<evidence type="ECO:0000313" key="3">
    <source>
        <dbReference type="EMBL" id="AIE83609.1"/>
    </source>
</evidence>
<dbReference type="GO" id="GO:0006508">
    <property type="term" value="P:proteolysis"/>
    <property type="evidence" value="ECO:0007669"/>
    <property type="project" value="UniProtKB-KW"/>
</dbReference>
<feature type="signal peptide" evidence="1">
    <location>
        <begin position="1"/>
        <end position="27"/>
    </location>
</feature>
<proteinExistence type="predicted"/>
<protein>
    <submittedName>
        <fullName evidence="3">Carboxyl-terminal protease</fullName>
    </submittedName>
</protein>
<dbReference type="Gene3D" id="2.30.42.10">
    <property type="match status" value="1"/>
</dbReference>
<dbReference type="SMART" id="SM00245">
    <property type="entry name" value="TSPc"/>
    <property type="match status" value="1"/>
</dbReference>
<dbReference type="CDD" id="cd06567">
    <property type="entry name" value="Peptidase_S41"/>
    <property type="match status" value="1"/>
</dbReference>
<dbReference type="InterPro" id="IPR041489">
    <property type="entry name" value="PDZ_6"/>
</dbReference>
<organism evidence="3 4">
    <name type="scientific">Fimbriimonas ginsengisoli Gsoil 348</name>
    <dbReference type="NCBI Taxonomy" id="661478"/>
    <lineage>
        <taxon>Bacteria</taxon>
        <taxon>Bacillati</taxon>
        <taxon>Armatimonadota</taxon>
        <taxon>Fimbriimonadia</taxon>
        <taxon>Fimbriimonadales</taxon>
        <taxon>Fimbriimonadaceae</taxon>
        <taxon>Fimbriimonas</taxon>
    </lineage>
</organism>
<dbReference type="GO" id="GO:0004175">
    <property type="term" value="F:endopeptidase activity"/>
    <property type="evidence" value="ECO:0007669"/>
    <property type="project" value="TreeGrafter"/>
</dbReference>
<dbReference type="GO" id="GO:0030288">
    <property type="term" value="C:outer membrane-bounded periplasmic space"/>
    <property type="evidence" value="ECO:0007669"/>
    <property type="project" value="TreeGrafter"/>
</dbReference>
<dbReference type="PANTHER" id="PTHR32060">
    <property type="entry name" value="TAIL-SPECIFIC PROTEASE"/>
    <property type="match status" value="1"/>
</dbReference>
<dbReference type="InterPro" id="IPR029045">
    <property type="entry name" value="ClpP/crotonase-like_dom_sf"/>
</dbReference>
<feature type="domain" description="PDZ" evidence="2">
    <location>
        <begin position="97"/>
        <end position="193"/>
    </location>
</feature>
<gene>
    <name evidence="3" type="ORF">OP10G_0241</name>
</gene>
<dbReference type="PANTHER" id="PTHR32060:SF30">
    <property type="entry name" value="CARBOXY-TERMINAL PROCESSING PROTEASE CTPA"/>
    <property type="match status" value="1"/>
</dbReference>
<dbReference type="CDD" id="cd06782">
    <property type="entry name" value="cpPDZ_CPP-like"/>
    <property type="match status" value="1"/>
</dbReference>
<dbReference type="Gene3D" id="3.90.226.10">
    <property type="entry name" value="2-enoyl-CoA Hydratase, Chain A, domain 1"/>
    <property type="match status" value="1"/>
</dbReference>
<keyword evidence="4" id="KW-1185">Reference proteome</keyword>
<evidence type="ECO:0000313" key="4">
    <source>
        <dbReference type="Proteomes" id="UP000027982"/>
    </source>
</evidence>
<dbReference type="Gene3D" id="3.30.750.44">
    <property type="match status" value="1"/>
</dbReference>
<dbReference type="OrthoDB" id="1653205at2"/>
<dbReference type="InterPro" id="IPR001478">
    <property type="entry name" value="PDZ"/>
</dbReference>
<dbReference type="Proteomes" id="UP000027982">
    <property type="component" value="Chromosome"/>
</dbReference>
<dbReference type="GO" id="GO:0007165">
    <property type="term" value="P:signal transduction"/>
    <property type="evidence" value="ECO:0007669"/>
    <property type="project" value="TreeGrafter"/>
</dbReference>
<dbReference type="GO" id="GO:0008236">
    <property type="term" value="F:serine-type peptidase activity"/>
    <property type="evidence" value="ECO:0007669"/>
    <property type="project" value="InterPro"/>
</dbReference>
<evidence type="ECO:0000259" key="2">
    <source>
        <dbReference type="PROSITE" id="PS50106"/>
    </source>
</evidence>
<reference evidence="3 4" key="1">
    <citation type="journal article" date="2014" name="PLoS ONE">
        <title>The first complete genome sequence of the class fimbriimonadia in the phylum armatimonadetes.</title>
        <authorList>
            <person name="Hu Z.Y."/>
            <person name="Wang Y.Z."/>
            <person name="Im W.T."/>
            <person name="Wang S.Y."/>
            <person name="Zhao G.P."/>
            <person name="Zheng H.J."/>
            <person name="Quan Z.X."/>
        </authorList>
    </citation>
    <scope>NUCLEOTIDE SEQUENCE [LARGE SCALE GENOMIC DNA]</scope>
    <source>
        <strain evidence="3">Gsoil 348</strain>
    </source>
</reference>
<dbReference type="SUPFAM" id="SSF52096">
    <property type="entry name" value="ClpP/crotonase"/>
    <property type="match status" value="1"/>
</dbReference>
<dbReference type="SUPFAM" id="SSF50156">
    <property type="entry name" value="PDZ domain-like"/>
    <property type="match status" value="1"/>
</dbReference>
<dbReference type="InterPro" id="IPR005151">
    <property type="entry name" value="Tail-specific_protease"/>
</dbReference>
<dbReference type="SMART" id="SM00228">
    <property type="entry name" value="PDZ"/>
    <property type="match status" value="1"/>
</dbReference>
<dbReference type="EMBL" id="CP007139">
    <property type="protein sequence ID" value="AIE83609.1"/>
    <property type="molecule type" value="Genomic_DNA"/>
</dbReference>
<keyword evidence="1" id="KW-0732">Signal</keyword>
<evidence type="ECO:0000256" key="1">
    <source>
        <dbReference type="SAM" id="SignalP"/>
    </source>
</evidence>
<dbReference type="RefSeq" id="WP_158409107.1">
    <property type="nucleotide sequence ID" value="NZ_CP007139.1"/>
</dbReference>
<accession>A0A068NPV1</accession>
<feature type="chain" id="PRO_5001651857" evidence="1">
    <location>
        <begin position="28"/>
        <end position="428"/>
    </location>
</feature>
<dbReference type="Pfam" id="PF03572">
    <property type="entry name" value="Peptidase_S41"/>
    <property type="match status" value="1"/>
</dbReference>
<dbReference type="KEGG" id="fgi:OP10G_0241"/>
<name>A0A068NPV1_FIMGI</name>
<dbReference type="eggNOG" id="COG0793">
    <property type="taxonomic scope" value="Bacteria"/>
</dbReference>
<dbReference type="STRING" id="661478.OP10G_0241"/>
<keyword evidence="3" id="KW-0645">Protease</keyword>
<keyword evidence="3" id="KW-0378">Hydrolase</keyword>
<dbReference type="HOGENOM" id="CLU_048401_0_0_0"/>
<dbReference type="Pfam" id="PF17820">
    <property type="entry name" value="PDZ_6"/>
    <property type="match status" value="1"/>
</dbReference>